<gene>
    <name evidence="1" type="ORF">DW907_02380</name>
</gene>
<protein>
    <submittedName>
        <fullName evidence="1">Uncharacterized protein</fullName>
    </submittedName>
</protein>
<name>A0A413UEI8_9FIRM</name>
<proteinExistence type="predicted"/>
<comment type="caution">
    <text evidence="1">The sequence shown here is derived from an EMBL/GenBank/DDBJ whole genome shotgun (WGS) entry which is preliminary data.</text>
</comment>
<reference evidence="1 2" key="1">
    <citation type="submission" date="2018-08" db="EMBL/GenBank/DDBJ databases">
        <title>A genome reference for cultivated species of the human gut microbiota.</title>
        <authorList>
            <person name="Zou Y."/>
            <person name="Xue W."/>
            <person name="Luo G."/>
        </authorList>
    </citation>
    <scope>NUCLEOTIDE SEQUENCE [LARGE SCALE GENOMIC DNA]</scope>
    <source>
        <strain evidence="1 2">AM42-13AC</strain>
    </source>
</reference>
<sequence>MWIRSQTKNALVNINFMRVINDGNFCLICGATTDGCDCELGIYSSECKALMVLDKIESYLEYSHNVVFQMPADDEVGV</sequence>
<accession>A0A413UEI8</accession>
<dbReference type="EMBL" id="QSGD01000005">
    <property type="protein sequence ID" value="RHB08752.1"/>
    <property type="molecule type" value="Genomic_DNA"/>
</dbReference>
<dbReference type="Proteomes" id="UP000285288">
    <property type="component" value="Unassembled WGS sequence"/>
</dbReference>
<organism evidence="1 2">
    <name type="scientific">Holdemanella biformis</name>
    <dbReference type="NCBI Taxonomy" id="1735"/>
    <lineage>
        <taxon>Bacteria</taxon>
        <taxon>Bacillati</taxon>
        <taxon>Bacillota</taxon>
        <taxon>Erysipelotrichia</taxon>
        <taxon>Erysipelotrichales</taxon>
        <taxon>Erysipelotrichaceae</taxon>
        <taxon>Holdemanella</taxon>
    </lineage>
</organism>
<dbReference type="AlphaFoldDB" id="A0A413UEI8"/>
<evidence type="ECO:0000313" key="1">
    <source>
        <dbReference type="EMBL" id="RHB08752.1"/>
    </source>
</evidence>
<dbReference type="RefSeq" id="WP_118010735.1">
    <property type="nucleotide sequence ID" value="NZ_QSGD01000005.1"/>
</dbReference>
<evidence type="ECO:0000313" key="2">
    <source>
        <dbReference type="Proteomes" id="UP000285288"/>
    </source>
</evidence>